<evidence type="ECO:0008006" key="3">
    <source>
        <dbReference type="Google" id="ProtNLM"/>
    </source>
</evidence>
<sequence length="65" mass="7378">MKPTRQDVLIQLDRIDTALEAPEADKATLLREAGDWLSAHPSIEPADALYYRERLQAIRARHALP</sequence>
<reference evidence="1 2" key="1">
    <citation type="journal article" date="2008" name="Int. J. Syst. Evol. Microbiol.">
        <title>Luteimonas marina sp. nov., isolated from seawater.</title>
        <authorList>
            <person name="Baik K.S."/>
            <person name="Park S.C."/>
            <person name="Kim M.S."/>
            <person name="Kim E.M."/>
            <person name="Park C."/>
            <person name="Chun J."/>
            <person name="Seong C.N."/>
        </authorList>
    </citation>
    <scope>NUCLEOTIDE SEQUENCE [LARGE SCALE GENOMIC DNA]</scope>
    <source>
        <strain evidence="1 2">FR1330</strain>
    </source>
</reference>
<accession>A0A5C5TZ94</accession>
<organism evidence="1 2">
    <name type="scientific">Luteimonas marina</name>
    <dbReference type="NCBI Taxonomy" id="488485"/>
    <lineage>
        <taxon>Bacteria</taxon>
        <taxon>Pseudomonadati</taxon>
        <taxon>Pseudomonadota</taxon>
        <taxon>Gammaproteobacteria</taxon>
        <taxon>Lysobacterales</taxon>
        <taxon>Lysobacteraceae</taxon>
        <taxon>Luteimonas</taxon>
    </lineage>
</organism>
<dbReference type="Proteomes" id="UP000319980">
    <property type="component" value="Unassembled WGS sequence"/>
</dbReference>
<comment type="caution">
    <text evidence="1">The sequence shown here is derived from an EMBL/GenBank/DDBJ whole genome shotgun (WGS) entry which is preliminary data.</text>
</comment>
<protein>
    <recommendedName>
        <fullName evidence="3">Addiction module protein</fullName>
    </recommendedName>
</protein>
<evidence type="ECO:0000313" key="2">
    <source>
        <dbReference type="Proteomes" id="UP000319980"/>
    </source>
</evidence>
<gene>
    <name evidence="1" type="ORF">FQY83_12010</name>
</gene>
<name>A0A5C5TZ94_9GAMM</name>
<dbReference type="OrthoDB" id="5986771at2"/>
<evidence type="ECO:0000313" key="1">
    <source>
        <dbReference type="EMBL" id="TWT19086.1"/>
    </source>
</evidence>
<dbReference type="RefSeq" id="WP_146388201.1">
    <property type="nucleotide sequence ID" value="NZ_VOHK01000005.1"/>
</dbReference>
<dbReference type="EMBL" id="VOHK01000005">
    <property type="protein sequence ID" value="TWT19086.1"/>
    <property type="molecule type" value="Genomic_DNA"/>
</dbReference>
<proteinExistence type="predicted"/>
<dbReference type="AlphaFoldDB" id="A0A5C5TZ94"/>
<keyword evidence="2" id="KW-1185">Reference proteome</keyword>